<feature type="coiled-coil region" evidence="5">
    <location>
        <begin position="454"/>
        <end position="491"/>
    </location>
</feature>
<dbReference type="Pfam" id="PF00271">
    <property type="entry name" value="Helicase_C"/>
    <property type="match status" value="1"/>
</dbReference>
<keyword evidence="2" id="KW-0378">Hydrolase</keyword>
<evidence type="ECO:0000313" key="9">
    <source>
        <dbReference type="Proteomes" id="UP000295023"/>
    </source>
</evidence>
<keyword evidence="4" id="KW-0067">ATP-binding</keyword>
<dbReference type="GO" id="GO:0016787">
    <property type="term" value="F:hydrolase activity"/>
    <property type="evidence" value="ECO:0007669"/>
    <property type="project" value="UniProtKB-KW"/>
</dbReference>
<feature type="domain" description="Helicase ATP-binding" evidence="6">
    <location>
        <begin position="117"/>
        <end position="290"/>
    </location>
</feature>
<organism evidence="8 9">
    <name type="scientific">Roseicella aquatilis</name>
    <dbReference type="NCBI Taxonomy" id="2527868"/>
    <lineage>
        <taxon>Bacteria</taxon>
        <taxon>Pseudomonadati</taxon>
        <taxon>Pseudomonadota</taxon>
        <taxon>Alphaproteobacteria</taxon>
        <taxon>Acetobacterales</taxon>
        <taxon>Roseomonadaceae</taxon>
        <taxon>Roseicella</taxon>
    </lineage>
</organism>
<comment type="caution">
    <text evidence="8">The sequence shown here is derived from an EMBL/GenBank/DDBJ whole genome shotgun (WGS) entry which is preliminary data.</text>
</comment>
<accession>A0A4V2WLP7</accession>
<dbReference type="CDD" id="cd18011">
    <property type="entry name" value="DEXDc_RapA"/>
    <property type="match status" value="1"/>
</dbReference>
<dbReference type="InterPro" id="IPR049730">
    <property type="entry name" value="SNF2/RAD54-like_C"/>
</dbReference>
<dbReference type="InterPro" id="IPR001650">
    <property type="entry name" value="Helicase_C-like"/>
</dbReference>
<protein>
    <submittedName>
        <fullName evidence="8">DUF3883 domain-containing protein</fullName>
    </submittedName>
</protein>
<sequence length="1164" mass="129961">MSVTLEELTVGATVVGLSPAGPARILLVEWYGDVGVKVSYELAPGRIEQEVLYRDAEPRLKIEQHGRAWSFDGDGQSLRLASEAKRIKLAHLFDPYLAVHSSRIEPLPHQITAVYGEMLARQPLRFLLADDPGAGKTIMAGLLIKELMIRGDLERCLIVAPGSLVEQWQDELGEKFGLGFDILTRDLVDASRTGNPLAERPCWIARMDMLSRAEDLQALLTAAPEFDLIVCDEAHRMSASRFGDEVKYTQRHQLGQLLGGRCRHFLLMSATPHNGKGDDFQLFMSLLDGDRFEGRIREGTRQVDVSDLMRRLTKEELRKFDGTPLFPERCAYTARYELSTAEASLYTAVTDYVRQEMNRADRIEGDGKRKANVGFALQTLQRRLASSPEAIYQSLRRRRERLERRLEEEGLRRRGLDAGLSPDLDIVLRAPDDDALGEAPEAEIEQAEDALVDQATAARTIAELQAEIASLRALEAEAQALRRSGQDAKWRQLDSILDDPLMTGEGNTRRKLIVFTEPRDTLGYLATRIRNRLGRDEAVVVIHGGVGREDRRKAIELFMNDPAVLVLVANDAAGEGVNLQRAHLMVNYDLPWNPNRLEQRFGRIHRIGQTEVCHLWNLVAAETREGDVYARLLEKLDAAREALGGRVYDVLGRLFDGEALRDLLLQAVRYGDDPDVRARLLQAVEGAVDRDRLLDLIAERALVHNALSQERVAEIRREMERAAARRLQPHFIRDFFIDAFQRLGGRISRREGGRWEISHVPVAVRRRDRQIGRGEPVLDRYERVCFDKADIAGPPVAKFICPGHPLLDAVLDLTEEQHGAALKQGAVLVDEGDHGREPRALAYLQHGIRDGRSRASGKPSIVSERLQFVELGAGGSARDAGPAPYLDYRPLKAEERDLVASAMAAPWLAEGLPALAERFAITSLVPDHLAEVRGRRLPELEKEESEVEARLRREILHWDHRAQDLRLRERAGKETRLSAQVAEARANDLQARLRRRQDELALARAISAMPPHLVGGALIVPAGMLRAVTEVRPNGFGEGSPETERLAMDAVMAAERGIGCVPRDVSAAKVGYDIESHDPRTGRLRFIEVKGRVVGADVIIVTRNEILTALNAADAFILAVVHVADGFAQQPAYIRRPFVKEPDPQATAVVYQLRELMARAELPG</sequence>
<dbReference type="EMBL" id="SKBM01000007">
    <property type="protein sequence ID" value="TCZ63707.1"/>
    <property type="molecule type" value="Genomic_DNA"/>
</dbReference>
<dbReference type="InterPro" id="IPR014001">
    <property type="entry name" value="Helicase_ATP-bd"/>
</dbReference>
<dbReference type="InterPro" id="IPR024975">
    <property type="entry name" value="NOV_C"/>
</dbReference>
<dbReference type="PANTHER" id="PTHR45766:SF6">
    <property type="entry name" value="SWI_SNF-RELATED MATRIX-ASSOCIATED ACTIN-DEPENDENT REGULATOR OF CHROMATIN SUBFAMILY A-LIKE PROTEIN 1"/>
    <property type="match status" value="1"/>
</dbReference>
<dbReference type="Gene3D" id="3.40.50.300">
    <property type="entry name" value="P-loop containing nucleotide triphosphate hydrolases"/>
    <property type="match status" value="1"/>
</dbReference>
<evidence type="ECO:0000259" key="7">
    <source>
        <dbReference type="PROSITE" id="PS51194"/>
    </source>
</evidence>
<keyword evidence="1" id="KW-0547">Nucleotide-binding</keyword>
<dbReference type="Gene3D" id="3.40.50.10810">
    <property type="entry name" value="Tandem AAA-ATPase domain"/>
    <property type="match status" value="1"/>
</dbReference>
<dbReference type="SMART" id="SM00487">
    <property type="entry name" value="DEXDc"/>
    <property type="match status" value="1"/>
</dbReference>
<dbReference type="InterPro" id="IPR006935">
    <property type="entry name" value="Helicase/UvrB_N"/>
</dbReference>
<dbReference type="Pfam" id="PF04851">
    <property type="entry name" value="ResIII"/>
    <property type="match status" value="1"/>
</dbReference>
<reference evidence="8 9" key="1">
    <citation type="submission" date="2019-03" db="EMBL/GenBank/DDBJ databases">
        <title>Paracraurococcus aquatilis NE82 genome sequence.</title>
        <authorList>
            <person name="Zhao Y."/>
            <person name="Du Z."/>
        </authorList>
    </citation>
    <scope>NUCLEOTIDE SEQUENCE [LARGE SCALE GENOMIC DNA]</scope>
    <source>
        <strain evidence="8 9">NE82</strain>
    </source>
</reference>
<keyword evidence="3" id="KW-0347">Helicase</keyword>
<dbReference type="SUPFAM" id="SSF52540">
    <property type="entry name" value="P-loop containing nucleoside triphosphate hydrolases"/>
    <property type="match status" value="2"/>
</dbReference>
<evidence type="ECO:0000256" key="2">
    <source>
        <dbReference type="ARBA" id="ARBA00022801"/>
    </source>
</evidence>
<gene>
    <name evidence="8" type="ORF">EXY23_09340</name>
</gene>
<feature type="domain" description="Helicase C-terminal" evidence="7">
    <location>
        <begin position="496"/>
        <end position="658"/>
    </location>
</feature>
<name>A0A4V2WLP7_9PROT</name>
<dbReference type="PROSITE" id="PS51194">
    <property type="entry name" value="HELICASE_CTER"/>
    <property type="match status" value="1"/>
</dbReference>
<evidence type="ECO:0000256" key="1">
    <source>
        <dbReference type="ARBA" id="ARBA00022741"/>
    </source>
</evidence>
<keyword evidence="5" id="KW-0175">Coiled coil</keyword>
<evidence type="ECO:0000313" key="8">
    <source>
        <dbReference type="EMBL" id="TCZ63707.1"/>
    </source>
</evidence>
<dbReference type="AlphaFoldDB" id="A0A4V2WLP7"/>
<dbReference type="Proteomes" id="UP000295023">
    <property type="component" value="Unassembled WGS sequence"/>
</dbReference>
<dbReference type="CDD" id="cd18793">
    <property type="entry name" value="SF2_C_SNF"/>
    <property type="match status" value="1"/>
</dbReference>
<evidence type="ECO:0000259" key="6">
    <source>
        <dbReference type="PROSITE" id="PS51192"/>
    </source>
</evidence>
<dbReference type="GO" id="GO:0003677">
    <property type="term" value="F:DNA binding"/>
    <property type="evidence" value="ECO:0007669"/>
    <property type="project" value="InterPro"/>
</dbReference>
<evidence type="ECO:0000256" key="3">
    <source>
        <dbReference type="ARBA" id="ARBA00022806"/>
    </source>
</evidence>
<dbReference type="PROSITE" id="PS51192">
    <property type="entry name" value="HELICASE_ATP_BIND_1"/>
    <property type="match status" value="1"/>
</dbReference>
<dbReference type="GO" id="GO:0005524">
    <property type="term" value="F:ATP binding"/>
    <property type="evidence" value="ECO:0007669"/>
    <property type="project" value="InterPro"/>
</dbReference>
<evidence type="ECO:0000256" key="4">
    <source>
        <dbReference type="ARBA" id="ARBA00022840"/>
    </source>
</evidence>
<dbReference type="InterPro" id="IPR057342">
    <property type="entry name" value="DEXDc_RapA"/>
</dbReference>
<dbReference type="InterPro" id="IPR027417">
    <property type="entry name" value="P-loop_NTPase"/>
</dbReference>
<proteinExistence type="predicted"/>
<dbReference type="SMART" id="SM00490">
    <property type="entry name" value="HELICc"/>
    <property type="match status" value="1"/>
</dbReference>
<dbReference type="Pfam" id="PF13020">
    <property type="entry name" value="NOV_C"/>
    <property type="match status" value="1"/>
</dbReference>
<dbReference type="InterPro" id="IPR038718">
    <property type="entry name" value="SNF2-like_sf"/>
</dbReference>
<dbReference type="PANTHER" id="PTHR45766">
    <property type="entry name" value="DNA ANNEALING HELICASE AND ENDONUCLEASE ZRANB3 FAMILY MEMBER"/>
    <property type="match status" value="1"/>
</dbReference>
<dbReference type="OrthoDB" id="9814088at2"/>
<dbReference type="GO" id="GO:0004386">
    <property type="term" value="F:helicase activity"/>
    <property type="evidence" value="ECO:0007669"/>
    <property type="project" value="UniProtKB-KW"/>
</dbReference>
<keyword evidence="9" id="KW-1185">Reference proteome</keyword>
<evidence type="ECO:0000256" key="5">
    <source>
        <dbReference type="SAM" id="Coils"/>
    </source>
</evidence>